<dbReference type="AlphaFoldDB" id="A0A835WA75"/>
<evidence type="ECO:0000313" key="10">
    <source>
        <dbReference type="Proteomes" id="UP000650467"/>
    </source>
</evidence>
<evidence type="ECO:0000256" key="8">
    <source>
        <dbReference type="SAM" id="Phobius"/>
    </source>
</evidence>
<keyword evidence="2 8" id="KW-0812">Transmembrane</keyword>
<feature type="transmembrane region" description="Helical" evidence="8">
    <location>
        <begin position="317"/>
        <end position="337"/>
    </location>
</feature>
<sequence length="548" mass="54007">MSAVSADCGAPAGRMSAADMCMPFLLPSLSLAASAAFAGVLPAGLMAMPAWTRALMVGCGPLVLHLVIPLADMAWVAAAAPGAPAAPMPGGAATPLRRAAPGDSSNGSASLNQASPAALRVCAPGPDSFWARVLPAASALAHMAAVAVALALVSAACRTLPAAAAAVAAAPSAATATAAAARGLLPLLALTLASSGAVAFGAIHELIHSRHPAHVAVARAFLALFWWSPALAVHHWHHKVMCTPADHTCAPRGMTAFAFIPRYVVGSYAKAWSLAAEACRRTRKPVLSWHNSVLVAWAAQLLSLAAIGAALGPAAAAFHAAVCAGMIAYIGALDFTFHYGLVRPSSAQLAAAAAAAAAAPAAAAEAGAGVAAAAAAAAAAPPPGFAPVTRFNSWSSPYPLENAMTYHGLQHSEHHIAAGTSHAWLRPTSGHNPHLPAPLFLAALAGFMPPLWRALMDGRADAVNAQNMEYLLAAAAGQAAAGSDASAAGGAGPAVAGAIAAASSSSPLCEASEAAPAGAADAAAAGAYEQGSSAAPVRATAWALQPAA</sequence>
<evidence type="ECO:0000256" key="4">
    <source>
        <dbReference type="ARBA" id="ARBA00023002"/>
    </source>
</evidence>
<reference evidence="9" key="1">
    <citation type="journal article" date="2020" name="bioRxiv">
        <title>Comparative genomics of Chlamydomonas.</title>
        <authorList>
            <person name="Craig R.J."/>
            <person name="Hasan A.R."/>
            <person name="Ness R.W."/>
            <person name="Keightley P.D."/>
        </authorList>
    </citation>
    <scope>NUCLEOTIDE SEQUENCE</scope>
    <source>
        <strain evidence="9">SAG 7.73</strain>
    </source>
</reference>
<organism evidence="9 10">
    <name type="scientific">Chlamydomonas incerta</name>
    <dbReference type="NCBI Taxonomy" id="51695"/>
    <lineage>
        <taxon>Eukaryota</taxon>
        <taxon>Viridiplantae</taxon>
        <taxon>Chlorophyta</taxon>
        <taxon>core chlorophytes</taxon>
        <taxon>Chlorophyceae</taxon>
        <taxon>CS clade</taxon>
        <taxon>Chlamydomonadales</taxon>
        <taxon>Chlamydomonadaceae</taxon>
        <taxon>Chlamydomonas</taxon>
    </lineage>
</organism>
<evidence type="ECO:0008006" key="11">
    <source>
        <dbReference type="Google" id="ProtNLM"/>
    </source>
</evidence>
<feature type="region of interest" description="Disordered" evidence="7">
    <location>
        <begin position="89"/>
        <end position="111"/>
    </location>
</feature>
<dbReference type="InterPro" id="IPR033885">
    <property type="entry name" value="AlkB/XylM"/>
</dbReference>
<feature type="transmembrane region" description="Helical" evidence="8">
    <location>
        <begin position="24"/>
        <end position="47"/>
    </location>
</feature>
<feature type="transmembrane region" description="Helical" evidence="8">
    <location>
        <begin position="287"/>
        <end position="311"/>
    </location>
</feature>
<feature type="transmembrane region" description="Helical" evidence="8">
    <location>
        <begin position="216"/>
        <end position="236"/>
    </location>
</feature>
<dbReference type="PANTHER" id="PTHR38674:SF1">
    <property type="entry name" value="ALKANE 1-MONOOXYGENASE 1"/>
    <property type="match status" value="1"/>
</dbReference>
<accession>A0A835WA75</accession>
<keyword evidence="3 8" id="KW-1133">Transmembrane helix</keyword>
<feature type="transmembrane region" description="Helical" evidence="8">
    <location>
        <begin position="187"/>
        <end position="204"/>
    </location>
</feature>
<dbReference type="EMBL" id="JAEHOC010000003">
    <property type="protein sequence ID" value="KAG2443641.1"/>
    <property type="molecule type" value="Genomic_DNA"/>
</dbReference>
<evidence type="ECO:0000256" key="1">
    <source>
        <dbReference type="ARBA" id="ARBA00004127"/>
    </source>
</evidence>
<evidence type="ECO:0000256" key="5">
    <source>
        <dbReference type="ARBA" id="ARBA00023004"/>
    </source>
</evidence>
<keyword evidence="4" id="KW-0560">Oxidoreductase</keyword>
<feature type="transmembrane region" description="Helical" evidence="8">
    <location>
        <begin position="133"/>
        <end position="153"/>
    </location>
</feature>
<dbReference type="OrthoDB" id="548508at2759"/>
<evidence type="ECO:0000256" key="7">
    <source>
        <dbReference type="SAM" id="MobiDB-lite"/>
    </source>
</evidence>
<evidence type="ECO:0000256" key="6">
    <source>
        <dbReference type="ARBA" id="ARBA00023136"/>
    </source>
</evidence>
<keyword evidence="5" id="KW-0408">Iron</keyword>
<dbReference type="GO" id="GO:0016491">
    <property type="term" value="F:oxidoreductase activity"/>
    <property type="evidence" value="ECO:0007669"/>
    <property type="project" value="UniProtKB-KW"/>
</dbReference>
<evidence type="ECO:0000256" key="2">
    <source>
        <dbReference type="ARBA" id="ARBA00022692"/>
    </source>
</evidence>
<evidence type="ECO:0000256" key="3">
    <source>
        <dbReference type="ARBA" id="ARBA00022989"/>
    </source>
</evidence>
<dbReference type="PANTHER" id="PTHR38674">
    <property type="entry name" value="ALKANE 1-MONOOXYGENASE 1"/>
    <property type="match status" value="1"/>
</dbReference>
<keyword evidence="6 8" id="KW-0472">Membrane</keyword>
<comment type="subcellular location">
    <subcellularLocation>
        <location evidence="1">Endomembrane system</location>
        <topology evidence="1">Multi-pass membrane protein</topology>
    </subcellularLocation>
</comment>
<proteinExistence type="predicted"/>
<gene>
    <name evidence="9" type="ORF">HXX76_001991</name>
</gene>
<comment type="caution">
    <text evidence="9">The sequence shown here is derived from an EMBL/GenBank/DDBJ whole genome shotgun (WGS) entry which is preliminary data.</text>
</comment>
<keyword evidence="10" id="KW-1185">Reference proteome</keyword>
<evidence type="ECO:0000313" key="9">
    <source>
        <dbReference type="EMBL" id="KAG2443641.1"/>
    </source>
</evidence>
<dbReference type="GO" id="GO:0012505">
    <property type="term" value="C:endomembrane system"/>
    <property type="evidence" value="ECO:0007669"/>
    <property type="project" value="UniProtKB-SubCell"/>
</dbReference>
<feature type="transmembrane region" description="Helical" evidence="8">
    <location>
        <begin position="54"/>
        <end position="78"/>
    </location>
</feature>
<name>A0A835WA75_CHLIN</name>
<dbReference type="Proteomes" id="UP000650467">
    <property type="component" value="Unassembled WGS sequence"/>
</dbReference>
<protein>
    <recommendedName>
        <fullName evidence="11">Fatty acid desaturase domain-containing protein</fullName>
    </recommendedName>
</protein>